<feature type="domain" description="F-box associated beta-propeller type 1" evidence="2">
    <location>
        <begin position="77"/>
        <end position="271"/>
    </location>
</feature>
<reference evidence="3" key="1">
    <citation type="submission" date="2023-12" db="EMBL/GenBank/DDBJ databases">
        <title>Genome assembly of Anisodus tanguticus.</title>
        <authorList>
            <person name="Wang Y.-J."/>
        </authorList>
    </citation>
    <scope>NUCLEOTIDE SEQUENCE</scope>
    <source>
        <strain evidence="3">KB-2021</strain>
        <tissue evidence="3">Leaf</tissue>
    </source>
</reference>
<dbReference type="PANTHER" id="PTHR31672:SF13">
    <property type="entry name" value="F-BOX PROTEIN CPR30-LIKE"/>
    <property type="match status" value="1"/>
</dbReference>
<dbReference type="EMBL" id="JAVYJV010000022">
    <property type="protein sequence ID" value="KAK4341577.1"/>
    <property type="molecule type" value="Genomic_DNA"/>
</dbReference>
<dbReference type="NCBIfam" id="TIGR01640">
    <property type="entry name" value="F_box_assoc_1"/>
    <property type="match status" value="1"/>
</dbReference>
<keyword evidence="4" id="KW-1185">Reference proteome</keyword>
<dbReference type="Pfam" id="PF07734">
    <property type="entry name" value="FBA_1"/>
    <property type="match status" value="1"/>
</dbReference>
<organism evidence="3 4">
    <name type="scientific">Anisodus tanguticus</name>
    <dbReference type="NCBI Taxonomy" id="243964"/>
    <lineage>
        <taxon>Eukaryota</taxon>
        <taxon>Viridiplantae</taxon>
        <taxon>Streptophyta</taxon>
        <taxon>Embryophyta</taxon>
        <taxon>Tracheophyta</taxon>
        <taxon>Spermatophyta</taxon>
        <taxon>Magnoliopsida</taxon>
        <taxon>eudicotyledons</taxon>
        <taxon>Gunneridae</taxon>
        <taxon>Pentapetalae</taxon>
        <taxon>asterids</taxon>
        <taxon>lamiids</taxon>
        <taxon>Solanales</taxon>
        <taxon>Solanaceae</taxon>
        <taxon>Solanoideae</taxon>
        <taxon>Hyoscyameae</taxon>
        <taxon>Anisodus</taxon>
    </lineage>
</organism>
<feature type="region of interest" description="Disordered" evidence="1">
    <location>
        <begin position="1"/>
        <end position="26"/>
    </location>
</feature>
<dbReference type="PANTHER" id="PTHR31672">
    <property type="entry name" value="BNACNNG10540D PROTEIN"/>
    <property type="match status" value="1"/>
</dbReference>
<sequence>MESEASHQQPKRNKPNNNSQFSSTSMQDSSYTIPVLPAELITEILLRLPNPSIRKFKKLPDSRPIGRPVCFKYGFGYDEYDSSHHVEVKIYSLKSDSWRIVDEDFPGGTRFTKTRKFVNGRIHWANNDGHDLDKNIIFINLADEKWGKVEQPCYGEGYNILLMGVLGSDLAIFCNYLRTHTDVWVMKEYGVKESWKKMYTIKYPSDLENFFSFVIYPTLCMSNKCEILLVSESTLMRYNPKDESITYTKDIHQVTKFHSSIAVDTYIESLVCPLLQQE</sequence>
<comment type="caution">
    <text evidence="3">The sequence shown here is derived from an EMBL/GenBank/DDBJ whole genome shotgun (WGS) entry which is preliminary data.</text>
</comment>
<evidence type="ECO:0000313" key="3">
    <source>
        <dbReference type="EMBL" id="KAK4341577.1"/>
    </source>
</evidence>
<dbReference type="Proteomes" id="UP001291623">
    <property type="component" value="Unassembled WGS sequence"/>
</dbReference>
<proteinExistence type="predicted"/>
<protein>
    <recommendedName>
        <fullName evidence="2">F-box associated beta-propeller type 1 domain-containing protein</fullName>
    </recommendedName>
</protein>
<dbReference type="AlphaFoldDB" id="A0AAE1R0C4"/>
<gene>
    <name evidence="3" type="ORF">RND71_040078</name>
</gene>
<dbReference type="InterPro" id="IPR006527">
    <property type="entry name" value="F-box-assoc_dom_typ1"/>
</dbReference>
<evidence type="ECO:0000313" key="4">
    <source>
        <dbReference type="Proteomes" id="UP001291623"/>
    </source>
</evidence>
<dbReference type="InterPro" id="IPR050796">
    <property type="entry name" value="SCF_F-box_component"/>
</dbReference>
<evidence type="ECO:0000256" key="1">
    <source>
        <dbReference type="SAM" id="MobiDB-lite"/>
    </source>
</evidence>
<evidence type="ECO:0000259" key="2">
    <source>
        <dbReference type="Pfam" id="PF07734"/>
    </source>
</evidence>
<dbReference type="InterPro" id="IPR017451">
    <property type="entry name" value="F-box-assoc_interact_dom"/>
</dbReference>
<name>A0AAE1R0C4_9SOLA</name>
<accession>A0AAE1R0C4</accession>